<evidence type="ECO:0000313" key="1">
    <source>
        <dbReference type="EMBL" id="KAK3358534.1"/>
    </source>
</evidence>
<accession>A0AAE0JRV3</accession>
<reference evidence="1" key="2">
    <citation type="submission" date="2023-06" db="EMBL/GenBank/DDBJ databases">
        <authorList>
            <consortium name="Lawrence Berkeley National Laboratory"/>
            <person name="Haridas S."/>
            <person name="Hensen N."/>
            <person name="Bonometti L."/>
            <person name="Westerberg I."/>
            <person name="Brannstrom I.O."/>
            <person name="Guillou S."/>
            <person name="Cros-Aarteil S."/>
            <person name="Calhoun S."/>
            <person name="Kuo A."/>
            <person name="Mondo S."/>
            <person name="Pangilinan J."/>
            <person name="Riley R."/>
            <person name="Labutti K."/>
            <person name="Andreopoulos B."/>
            <person name="Lipzen A."/>
            <person name="Chen C."/>
            <person name="Yanf M."/>
            <person name="Daum C."/>
            <person name="Ng V."/>
            <person name="Clum A."/>
            <person name="Steindorff A."/>
            <person name="Ohm R."/>
            <person name="Martin F."/>
            <person name="Silar P."/>
            <person name="Natvig D."/>
            <person name="Lalanne C."/>
            <person name="Gautier V."/>
            <person name="Ament-Velasquez S.L."/>
            <person name="Kruys A."/>
            <person name="Hutchinson M.I."/>
            <person name="Powell A.J."/>
            <person name="Barry K."/>
            <person name="Miller A.N."/>
            <person name="Grigoriev I.V."/>
            <person name="Debuchy R."/>
            <person name="Gladieux P."/>
            <person name="Thoren M.H."/>
            <person name="Johannesson H."/>
        </authorList>
    </citation>
    <scope>NUCLEOTIDE SEQUENCE</scope>
    <source>
        <strain evidence="1">CBS 958.72</strain>
    </source>
</reference>
<dbReference type="GO" id="GO:0016705">
    <property type="term" value="F:oxidoreductase activity, acting on paired donors, with incorporation or reduction of molecular oxygen"/>
    <property type="evidence" value="ECO:0007669"/>
    <property type="project" value="InterPro"/>
</dbReference>
<sequence length="114" mass="12535">MAEEKKLAPIPGPWGLPLLGNLFDINSELPIGSQLQFADTYGEIFQLNFPTINIVFALCDESRFEKSVGGPVEEVRHAVHDGLFTARSLESGEMEPNWGVAHRILMPAFGPLSI</sequence>
<dbReference type="GO" id="GO:0005506">
    <property type="term" value="F:iron ion binding"/>
    <property type="evidence" value="ECO:0007669"/>
    <property type="project" value="InterPro"/>
</dbReference>
<gene>
    <name evidence="1" type="ORF">B0T24DRAFT_685357</name>
</gene>
<name>A0AAE0JRV3_9PEZI</name>
<dbReference type="GO" id="GO:0020037">
    <property type="term" value="F:heme binding"/>
    <property type="evidence" value="ECO:0007669"/>
    <property type="project" value="InterPro"/>
</dbReference>
<dbReference type="AlphaFoldDB" id="A0AAE0JRV3"/>
<evidence type="ECO:0000313" key="2">
    <source>
        <dbReference type="Proteomes" id="UP001287356"/>
    </source>
</evidence>
<proteinExistence type="predicted"/>
<dbReference type="SUPFAM" id="SSF48264">
    <property type="entry name" value="Cytochrome P450"/>
    <property type="match status" value="1"/>
</dbReference>
<comment type="caution">
    <text evidence="1">The sequence shown here is derived from an EMBL/GenBank/DDBJ whole genome shotgun (WGS) entry which is preliminary data.</text>
</comment>
<reference evidence="1" key="1">
    <citation type="journal article" date="2023" name="Mol. Phylogenet. Evol.">
        <title>Genome-scale phylogeny and comparative genomics of the fungal order Sordariales.</title>
        <authorList>
            <person name="Hensen N."/>
            <person name="Bonometti L."/>
            <person name="Westerberg I."/>
            <person name="Brannstrom I.O."/>
            <person name="Guillou S."/>
            <person name="Cros-Aarteil S."/>
            <person name="Calhoun S."/>
            <person name="Haridas S."/>
            <person name="Kuo A."/>
            <person name="Mondo S."/>
            <person name="Pangilinan J."/>
            <person name="Riley R."/>
            <person name="LaButti K."/>
            <person name="Andreopoulos B."/>
            <person name="Lipzen A."/>
            <person name="Chen C."/>
            <person name="Yan M."/>
            <person name="Daum C."/>
            <person name="Ng V."/>
            <person name="Clum A."/>
            <person name="Steindorff A."/>
            <person name="Ohm R.A."/>
            <person name="Martin F."/>
            <person name="Silar P."/>
            <person name="Natvig D.O."/>
            <person name="Lalanne C."/>
            <person name="Gautier V."/>
            <person name="Ament-Velasquez S.L."/>
            <person name="Kruys A."/>
            <person name="Hutchinson M.I."/>
            <person name="Powell A.J."/>
            <person name="Barry K."/>
            <person name="Miller A.N."/>
            <person name="Grigoriev I.V."/>
            <person name="Debuchy R."/>
            <person name="Gladieux P."/>
            <person name="Hiltunen Thoren M."/>
            <person name="Johannesson H."/>
        </authorList>
    </citation>
    <scope>NUCLEOTIDE SEQUENCE</scope>
    <source>
        <strain evidence="1">CBS 958.72</strain>
    </source>
</reference>
<dbReference type="GO" id="GO:0004497">
    <property type="term" value="F:monooxygenase activity"/>
    <property type="evidence" value="ECO:0007669"/>
    <property type="project" value="InterPro"/>
</dbReference>
<dbReference type="Proteomes" id="UP001287356">
    <property type="component" value="Unassembled WGS sequence"/>
</dbReference>
<keyword evidence="2" id="KW-1185">Reference proteome</keyword>
<dbReference type="Gene3D" id="1.10.630.10">
    <property type="entry name" value="Cytochrome P450"/>
    <property type="match status" value="1"/>
</dbReference>
<dbReference type="EMBL" id="JAULSN010000015">
    <property type="protein sequence ID" value="KAK3358534.1"/>
    <property type="molecule type" value="Genomic_DNA"/>
</dbReference>
<dbReference type="InterPro" id="IPR036396">
    <property type="entry name" value="Cyt_P450_sf"/>
</dbReference>
<evidence type="ECO:0008006" key="3">
    <source>
        <dbReference type="Google" id="ProtNLM"/>
    </source>
</evidence>
<organism evidence="1 2">
    <name type="scientific">Lasiosphaeria ovina</name>
    <dbReference type="NCBI Taxonomy" id="92902"/>
    <lineage>
        <taxon>Eukaryota</taxon>
        <taxon>Fungi</taxon>
        <taxon>Dikarya</taxon>
        <taxon>Ascomycota</taxon>
        <taxon>Pezizomycotina</taxon>
        <taxon>Sordariomycetes</taxon>
        <taxon>Sordariomycetidae</taxon>
        <taxon>Sordariales</taxon>
        <taxon>Lasiosphaeriaceae</taxon>
        <taxon>Lasiosphaeria</taxon>
    </lineage>
</organism>
<protein>
    <recommendedName>
        <fullName evidence="3">Cytochrome P450</fullName>
    </recommendedName>
</protein>